<dbReference type="Proteomes" id="UP000281406">
    <property type="component" value="Unassembled WGS sequence"/>
</dbReference>
<dbReference type="PANTHER" id="PTHR46791:SF11">
    <property type="entry name" value="INTEGRASE CATALYTIC DOMAIN-CONTAINING PROTEIN"/>
    <property type="match status" value="1"/>
</dbReference>
<gene>
    <name evidence="1" type="ORF">DPX16_0156</name>
</gene>
<reference evidence="1 2" key="1">
    <citation type="submission" date="2018-10" db="EMBL/GenBank/DDBJ databases">
        <title>Genome assembly for a Yunnan-Guizhou Plateau 3E fish, Anabarilius grahami (Regan), and its evolutionary and genetic applications.</title>
        <authorList>
            <person name="Jiang W."/>
        </authorList>
    </citation>
    <scope>NUCLEOTIDE SEQUENCE [LARGE SCALE GENOMIC DNA]</scope>
    <source>
        <strain evidence="1">AG-KIZ</strain>
        <tissue evidence="1">Muscle</tissue>
    </source>
</reference>
<organism evidence="1 2">
    <name type="scientific">Anabarilius grahami</name>
    <name type="common">Kanglang fish</name>
    <name type="synonym">Barilius grahami</name>
    <dbReference type="NCBI Taxonomy" id="495550"/>
    <lineage>
        <taxon>Eukaryota</taxon>
        <taxon>Metazoa</taxon>
        <taxon>Chordata</taxon>
        <taxon>Craniata</taxon>
        <taxon>Vertebrata</taxon>
        <taxon>Euteleostomi</taxon>
        <taxon>Actinopterygii</taxon>
        <taxon>Neopterygii</taxon>
        <taxon>Teleostei</taxon>
        <taxon>Ostariophysi</taxon>
        <taxon>Cypriniformes</taxon>
        <taxon>Xenocyprididae</taxon>
        <taxon>Xenocypridinae</taxon>
        <taxon>Xenocypridinae incertae sedis</taxon>
        <taxon>Anabarilius</taxon>
    </lineage>
</organism>
<dbReference type="AlphaFoldDB" id="A0A3N0YRH1"/>
<evidence type="ECO:0000313" key="1">
    <source>
        <dbReference type="EMBL" id="ROL48807.1"/>
    </source>
</evidence>
<evidence type="ECO:0000313" key="2">
    <source>
        <dbReference type="Proteomes" id="UP000281406"/>
    </source>
</evidence>
<comment type="caution">
    <text evidence="1">The sequence shown here is derived from an EMBL/GenBank/DDBJ whole genome shotgun (WGS) entry which is preliminary data.</text>
</comment>
<keyword evidence="2" id="KW-1185">Reference proteome</keyword>
<sequence length="224" mass="25292">MIEVQRWNYQCLELSAAPRHVLLPHSKVPMEVYGSVATLFFNGSDTTHSAQNECAYTSGPLDLDYLHFICTNGLTLITAHTSCVHMPHEVMQCLSHLCSVLSNRLDTRRTSSVVVSEIAGPTGGPKLIVSEQHLRHLIELGLTVPCIYKLLGMSTRTVERRMHEFGITMMGTYSHLTDEELDNLVVTIKTTSPHSGYRMMRGHLKALGHRVQWSRVWDFSWSSR</sequence>
<proteinExistence type="predicted"/>
<protein>
    <submittedName>
        <fullName evidence="1">Uncharacterized protein</fullName>
    </submittedName>
</protein>
<dbReference type="PANTHER" id="PTHR46791">
    <property type="entry name" value="EXPRESSED PROTEIN"/>
    <property type="match status" value="1"/>
</dbReference>
<accession>A0A3N0YRH1</accession>
<dbReference type="EMBL" id="RJVU01028624">
    <property type="protein sequence ID" value="ROL48807.1"/>
    <property type="molecule type" value="Genomic_DNA"/>
</dbReference>
<name>A0A3N0YRH1_ANAGA</name>
<dbReference type="OrthoDB" id="2686689at2759"/>